<dbReference type="AlphaFoldDB" id="A0A852ZVP1"/>
<comment type="subcellular location">
    <subcellularLocation>
        <location evidence="1">Membrane</location>
        <topology evidence="1">Multi-pass membrane protein</topology>
    </subcellularLocation>
</comment>
<dbReference type="EMBL" id="JACBZD010000001">
    <property type="protein sequence ID" value="NYI06446.1"/>
    <property type="molecule type" value="Genomic_DNA"/>
</dbReference>
<feature type="transmembrane region" description="Helical" evidence="6">
    <location>
        <begin position="145"/>
        <end position="163"/>
    </location>
</feature>
<evidence type="ECO:0000256" key="2">
    <source>
        <dbReference type="ARBA" id="ARBA00022692"/>
    </source>
</evidence>
<feature type="region of interest" description="Disordered" evidence="5">
    <location>
        <begin position="239"/>
        <end position="260"/>
    </location>
</feature>
<keyword evidence="3 6" id="KW-1133">Transmembrane helix</keyword>
<evidence type="ECO:0000256" key="3">
    <source>
        <dbReference type="ARBA" id="ARBA00022989"/>
    </source>
</evidence>
<organism evidence="8 9">
    <name type="scientific">Allostreptomyces psammosilenae</name>
    <dbReference type="NCBI Taxonomy" id="1892865"/>
    <lineage>
        <taxon>Bacteria</taxon>
        <taxon>Bacillati</taxon>
        <taxon>Actinomycetota</taxon>
        <taxon>Actinomycetes</taxon>
        <taxon>Kitasatosporales</taxon>
        <taxon>Streptomycetaceae</taxon>
        <taxon>Allostreptomyces</taxon>
    </lineage>
</organism>
<dbReference type="Pfam" id="PF07291">
    <property type="entry name" value="MauE"/>
    <property type="match status" value="1"/>
</dbReference>
<dbReference type="RefSeq" id="WP_246449948.1">
    <property type="nucleotide sequence ID" value="NZ_JACBZD010000001.1"/>
</dbReference>
<name>A0A852ZVP1_9ACTN</name>
<feature type="domain" description="Methylamine utilisation protein MauE" evidence="7">
    <location>
        <begin position="6"/>
        <end position="129"/>
    </location>
</feature>
<dbReference type="InterPro" id="IPR009908">
    <property type="entry name" value="Methylamine_util_MauE"/>
</dbReference>
<feature type="transmembrane region" description="Helical" evidence="6">
    <location>
        <begin position="6"/>
        <end position="26"/>
    </location>
</feature>
<evidence type="ECO:0000256" key="6">
    <source>
        <dbReference type="SAM" id="Phobius"/>
    </source>
</evidence>
<evidence type="ECO:0000256" key="5">
    <source>
        <dbReference type="SAM" id="MobiDB-lite"/>
    </source>
</evidence>
<evidence type="ECO:0000313" key="9">
    <source>
        <dbReference type="Proteomes" id="UP000567795"/>
    </source>
</evidence>
<keyword evidence="9" id="KW-1185">Reference proteome</keyword>
<feature type="transmembrane region" description="Helical" evidence="6">
    <location>
        <begin position="115"/>
        <end position="139"/>
    </location>
</feature>
<accession>A0A852ZVP1</accession>
<dbReference type="GO" id="GO:0016020">
    <property type="term" value="C:membrane"/>
    <property type="evidence" value="ECO:0007669"/>
    <property type="project" value="UniProtKB-SubCell"/>
</dbReference>
<dbReference type="Proteomes" id="UP000567795">
    <property type="component" value="Unassembled WGS sequence"/>
</dbReference>
<dbReference type="GO" id="GO:0030416">
    <property type="term" value="P:methylamine metabolic process"/>
    <property type="evidence" value="ECO:0007669"/>
    <property type="project" value="InterPro"/>
</dbReference>
<keyword evidence="4 6" id="KW-0472">Membrane</keyword>
<keyword evidence="2 6" id="KW-0812">Transmembrane</keyword>
<comment type="caution">
    <text evidence="8">The sequence shown here is derived from an EMBL/GenBank/DDBJ whole genome shotgun (WGS) entry which is preliminary data.</text>
</comment>
<evidence type="ECO:0000256" key="4">
    <source>
        <dbReference type="ARBA" id="ARBA00023136"/>
    </source>
</evidence>
<sequence>MVSLTVSMIPLLLGAVLCWSGAPKLFDRAAERRVAGTAVERMLGTGRAVPALRAVGAAELAVAAGLLVAPGPLSGAAATLLGTGFVGYLGHARATVPESSCGCTARDDAPIGTRAFLRAGAVVAAGVAATAAGTPWWQAGVDRPAAALGVLLAGAAVAALLFTETDRWLLPLRRWRLRTFGSPLERDGVEAPVPVQASVELLERSLAWEAASGAVRSGLLDSWDEDGWRFLQYAGQATGPAAGQATERSPGDATGRSPGQEGRPVWVLFALDARATLDTVGRPAVRVTVIDQDSGEVLPGALADVSTRTPLPLVS</sequence>
<gene>
    <name evidence="8" type="ORF">FHU37_003389</name>
</gene>
<evidence type="ECO:0000313" key="8">
    <source>
        <dbReference type="EMBL" id="NYI06446.1"/>
    </source>
</evidence>
<evidence type="ECO:0000256" key="1">
    <source>
        <dbReference type="ARBA" id="ARBA00004141"/>
    </source>
</evidence>
<protein>
    <recommendedName>
        <fullName evidence="7">Methylamine utilisation protein MauE domain-containing protein</fullName>
    </recommendedName>
</protein>
<proteinExistence type="predicted"/>
<reference evidence="8 9" key="1">
    <citation type="submission" date="2020-07" db="EMBL/GenBank/DDBJ databases">
        <title>Sequencing the genomes of 1000 actinobacteria strains.</title>
        <authorList>
            <person name="Klenk H.-P."/>
        </authorList>
    </citation>
    <scope>NUCLEOTIDE SEQUENCE [LARGE SCALE GENOMIC DNA]</scope>
    <source>
        <strain evidence="8 9">DSM 42178</strain>
    </source>
</reference>
<evidence type="ECO:0000259" key="7">
    <source>
        <dbReference type="Pfam" id="PF07291"/>
    </source>
</evidence>